<dbReference type="RefSeq" id="WP_012954683.1">
    <property type="nucleotide sequence ID" value="NC_013784.1"/>
</dbReference>
<dbReference type="InterPro" id="IPR006498">
    <property type="entry name" value="Tail_tube"/>
</dbReference>
<name>A0A806CP35_ZYMMO</name>
<dbReference type="EMBL" id="CP001881">
    <property type="protein sequence ID" value="ADC33793.1"/>
    <property type="molecule type" value="Genomic_DNA"/>
</dbReference>
<dbReference type="GeneID" id="79905295"/>
<gene>
    <name evidence="1" type="ORF">ZZM4_0017</name>
</gene>
<protein>
    <submittedName>
        <fullName evidence="1">Phage major tail tube protein</fullName>
    </submittedName>
</protein>
<keyword evidence="1" id="KW-0614">Plasmid</keyword>
<accession>A0A806CP35</accession>
<evidence type="ECO:0000313" key="1">
    <source>
        <dbReference type="EMBL" id="ADC33793.1"/>
    </source>
</evidence>
<sequence>MSIPKTLRSMVLFHGSQTWLGEVSNVTLPKLTRKTSDWRGGGMPAGVPLDLGMDNLGELSFTAGGPMQKTLSAFAGGMLGQNLRFVGEYRQQDTGLVDIIEVSVRGRYSEIDFGEQKVGDVGSFKGTVKLSYLKIVWNGSTLIELDPLLGTEIVDGINIGSTLFKTLGLI</sequence>
<dbReference type="NCBIfam" id="TIGR01611">
    <property type="entry name" value="tail_tube"/>
    <property type="match status" value="1"/>
</dbReference>
<dbReference type="Pfam" id="PF04985">
    <property type="entry name" value="Phage_tube"/>
    <property type="match status" value="1"/>
</dbReference>
<organism evidence="1">
    <name type="scientific">Zymomonas mobilis subsp. mobilis (strain ATCC 31821 / ZM4 / CP4)</name>
    <dbReference type="NCBI Taxonomy" id="264203"/>
    <lineage>
        <taxon>Bacteria</taxon>
        <taxon>Pseudomonadati</taxon>
        <taxon>Pseudomonadota</taxon>
        <taxon>Alphaproteobacteria</taxon>
        <taxon>Sphingomonadales</taxon>
        <taxon>Zymomonadaceae</taxon>
        <taxon>Zymomonas</taxon>
    </lineage>
</organism>
<geneLocation type="plasmid" evidence="1">
    <name>pZZM401</name>
</geneLocation>
<dbReference type="AlphaFoldDB" id="A0A806CP35"/>
<reference evidence="1" key="1">
    <citation type="submission" date="2010-01" db="EMBL/GenBank/DDBJ databases">
        <title>Complete sequence of plasmid1 of Zymomonas mobilis subsp. mobilis ZM4.</title>
        <authorList>
            <consortium name="US DOE Joint Genome Institute"/>
            <person name="Lucas S."/>
            <person name="Copeland A."/>
            <person name="Lapidus A."/>
            <person name="Glavina del Rio T."/>
            <person name="Tice H."/>
            <person name="Bruce D."/>
            <person name="Goodwin L."/>
            <person name="Pitluck S."/>
            <person name="Balakireva M."/>
            <person name="Brettin T."/>
            <person name="Detter J.C."/>
            <person name="Han C."/>
            <person name="Larimer F."/>
            <person name="Land M."/>
            <person name="Hauser L."/>
            <person name="Kyrpides N."/>
            <person name="Mikhailova N."/>
            <person name="Pappas K."/>
        </authorList>
    </citation>
    <scope>NUCLEOTIDE SEQUENCE [LARGE SCALE GENOMIC DNA]</scope>
    <source>
        <strain evidence="1">ZM4</strain>
        <plasmid evidence="1">pZZM401</plasmid>
    </source>
</reference>
<proteinExistence type="predicted"/>